<feature type="signal peptide" evidence="1">
    <location>
        <begin position="1"/>
        <end position="26"/>
    </location>
</feature>
<dbReference type="AlphaFoldDB" id="A0A4V6IN89"/>
<reference evidence="2 3" key="1">
    <citation type="submission" date="2019-03" db="EMBL/GenBank/DDBJ databases">
        <authorList>
            <person name="Kox A.R. M."/>
        </authorList>
    </citation>
    <scope>NUCLEOTIDE SEQUENCE [LARGE SCALE GENOMIC DNA]</scope>
    <source>
        <strain evidence="2">MTUNDRAET4 annotated genome</strain>
    </source>
</reference>
<gene>
    <name evidence="2" type="ORF">MTUNDRAET4_3661</name>
</gene>
<keyword evidence="1" id="KW-0732">Signal</keyword>
<evidence type="ECO:0000313" key="2">
    <source>
        <dbReference type="EMBL" id="VFU10548.1"/>
    </source>
</evidence>
<dbReference type="EMBL" id="LR536450">
    <property type="protein sequence ID" value="VFU10548.1"/>
    <property type="molecule type" value="Genomic_DNA"/>
</dbReference>
<dbReference type="RefSeq" id="WP_166795979.1">
    <property type="nucleotide sequence ID" value="NZ_CP139089.1"/>
</dbReference>
<evidence type="ECO:0000313" key="3">
    <source>
        <dbReference type="Proteomes" id="UP000294360"/>
    </source>
</evidence>
<name>A0A4V6IN89_METTU</name>
<sequence>MKTNIFQRRLFAACAIALFATLPARADSAPVKLALFDFELKDFSGGAGIAGDPAADLRHLDDVTSMARQLIAASGRYALVDVAGAHGEGVKDRSLRECHGCEAPIAEKLGADQSFLGIVTRITRTDYVVSFVIRDAHTGAIILTRTSDLRIGADYSWDRGARALIRDHLLDGS</sequence>
<dbReference type="Proteomes" id="UP000294360">
    <property type="component" value="Chromosome"/>
</dbReference>
<evidence type="ECO:0000256" key="1">
    <source>
        <dbReference type="SAM" id="SignalP"/>
    </source>
</evidence>
<dbReference type="KEGG" id="mtun:MTUNDRAET4_3661"/>
<accession>A0A4V6IN89</accession>
<proteinExistence type="predicted"/>
<organism evidence="2 3">
    <name type="scientific">Methylocella tundrae</name>
    <dbReference type="NCBI Taxonomy" id="227605"/>
    <lineage>
        <taxon>Bacteria</taxon>
        <taxon>Pseudomonadati</taxon>
        <taxon>Pseudomonadota</taxon>
        <taxon>Alphaproteobacteria</taxon>
        <taxon>Hyphomicrobiales</taxon>
        <taxon>Beijerinckiaceae</taxon>
        <taxon>Methylocella</taxon>
    </lineage>
</organism>
<dbReference type="Pfam" id="PF11684">
    <property type="entry name" value="DUF3280"/>
    <property type="match status" value="1"/>
</dbReference>
<dbReference type="InterPro" id="IPR021698">
    <property type="entry name" value="DUF3280"/>
</dbReference>
<evidence type="ECO:0008006" key="4">
    <source>
        <dbReference type="Google" id="ProtNLM"/>
    </source>
</evidence>
<feature type="chain" id="PRO_5020396555" description="DUF2380 domain-containing protein" evidence="1">
    <location>
        <begin position="27"/>
        <end position="173"/>
    </location>
</feature>
<protein>
    <recommendedName>
        <fullName evidence="4">DUF2380 domain-containing protein</fullName>
    </recommendedName>
</protein>